<evidence type="ECO:0000256" key="12">
    <source>
        <dbReference type="ARBA" id="ARBA00023201"/>
    </source>
</evidence>
<evidence type="ECO:0000256" key="2">
    <source>
        <dbReference type="ARBA" id="ARBA00006459"/>
    </source>
</evidence>
<feature type="region of interest" description="Disordered" evidence="16">
    <location>
        <begin position="1"/>
        <end position="29"/>
    </location>
</feature>
<evidence type="ECO:0000256" key="1">
    <source>
        <dbReference type="ARBA" id="ARBA00004141"/>
    </source>
</evidence>
<evidence type="ECO:0000256" key="4">
    <source>
        <dbReference type="ARBA" id="ARBA00022692"/>
    </source>
</evidence>
<evidence type="ECO:0000256" key="16">
    <source>
        <dbReference type="SAM" id="MobiDB-lite"/>
    </source>
</evidence>
<evidence type="ECO:0000256" key="5">
    <source>
        <dbReference type="ARBA" id="ARBA00022847"/>
    </source>
</evidence>
<evidence type="ECO:0000256" key="7">
    <source>
        <dbReference type="ARBA" id="ARBA00022989"/>
    </source>
</evidence>
<gene>
    <name evidence="18" type="ORF">M5D96_014078</name>
</gene>
<dbReference type="PRINTS" id="PR00176">
    <property type="entry name" value="NANEUSMPORT"/>
</dbReference>
<dbReference type="PROSITE" id="PS00610">
    <property type="entry name" value="NA_NEUROTRAN_SYMP_1"/>
    <property type="match status" value="1"/>
</dbReference>
<keyword evidence="19" id="KW-1185">Reference proteome</keyword>
<reference evidence="18" key="1">
    <citation type="journal article" date="2023" name="Genome Biol. Evol.">
        <title>Long-read-based Genome Assembly of Drosophila gunungcola Reveals Fewer Chemosensory Genes in Flower-breeding Species.</title>
        <authorList>
            <person name="Negi A."/>
            <person name="Liao B.Y."/>
            <person name="Yeh S.D."/>
        </authorList>
    </citation>
    <scope>NUCLEOTIDE SEQUENCE</scope>
    <source>
        <strain evidence="18">Sukarami</strain>
    </source>
</reference>
<comment type="subcellular location">
    <subcellularLocation>
        <location evidence="1">Membrane</location>
        <topology evidence="1">Multi-pass membrane protein</topology>
    </subcellularLocation>
</comment>
<keyword evidence="5 15" id="KW-0769">Symport</keyword>
<dbReference type="GO" id="GO:0015179">
    <property type="term" value="F:L-amino acid transmembrane transporter activity"/>
    <property type="evidence" value="ECO:0007669"/>
    <property type="project" value="TreeGrafter"/>
</dbReference>
<dbReference type="SUPFAM" id="SSF161070">
    <property type="entry name" value="SNF-like"/>
    <property type="match status" value="1"/>
</dbReference>
<dbReference type="EMBL" id="JAMKOV010000175">
    <property type="protein sequence ID" value="KAI8033163.1"/>
    <property type="molecule type" value="Genomic_DNA"/>
</dbReference>
<evidence type="ECO:0000313" key="19">
    <source>
        <dbReference type="Proteomes" id="UP001059596"/>
    </source>
</evidence>
<keyword evidence="10 17" id="KW-0472">Membrane</keyword>
<evidence type="ECO:0000256" key="10">
    <source>
        <dbReference type="ARBA" id="ARBA00023136"/>
    </source>
</evidence>
<dbReference type="GO" id="GO:0089718">
    <property type="term" value="P:amino acid import across plasma membrane"/>
    <property type="evidence" value="ECO:0007669"/>
    <property type="project" value="TreeGrafter"/>
</dbReference>
<evidence type="ECO:0000256" key="11">
    <source>
        <dbReference type="ARBA" id="ARBA00023180"/>
    </source>
</evidence>
<accession>A0A9P9YA29</accession>
<dbReference type="PROSITE" id="PS50267">
    <property type="entry name" value="NA_NEUROTRAN_SYMP_3"/>
    <property type="match status" value="1"/>
</dbReference>
<keyword evidence="7 17" id="KW-1133">Transmembrane helix</keyword>
<evidence type="ECO:0000256" key="8">
    <source>
        <dbReference type="ARBA" id="ARBA00023053"/>
    </source>
</evidence>
<evidence type="ECO:0000256" key="3">
    <source>
        <dbReference type="ARBA" id="ARBA00022448"/>
    </source>
</evidence>
<feature type="transmembrane region" description="Helical" evidence="17">
    <location>
        <begin position="63"/>
        <end position="81"/>
    </location>
</feature>
<keyword evidence="8 14" id="KW-0915">Sodium</keyword>
<evidence type="ECO:0000256" key="6">
    <source>
        <dbReference type="ARBA" id="ARBA00022970"/>
    </source>
</evidence>
<feature type="binding site" evidence="14">
    <location>
        <position position="79"/>
    </location>
    <ligand>
        <name>Na(+)</name>
        <dbReference type="ChEBI" id="CHEBI:29101"/>
        <label>1</label>
    </ligand>
</feature>
<keyword evidence="4 15" id="KW-0812">Transmembrane</keyword>
<keyword evidence="3 15" id="KW-0813">Transport</keyword>
<comment type="caution">
    <text evidence="18">The sequence shown here is derived from an EMBL/GenBank/DDBJ whole genome shotgun (WGS) entry which is preliminary data.</text>
</comment>
<feature type="compositionally biased region" description="Basic and acidic residues" evidence="16">
    <location>
        <begin position="8"/>
        <end position="27"/>
    </location>
</feature>
<protein>
    <recommendedName>
        <fullName evidence="15">Transporter</fullName>
    </recommendedName>
</protein>
<evidence type="ECO:0000256" key="13">
    <source>
        <dbReference type="ARBA" id="ARBA00037785"/>
    </source>
</evidence>
<keyword evidence="14" id="KW-0479">Metal-binding</keyword>
<feature type="transmembrane region" description="Helical" evidence="17">
    <location>
        <begin position="93"/>
        <end position="113"/>
    </location>
</feature>
<dbReference type="InterPro" id="IPR000175">
    <property type="entry name" value="Na/ntran_symport"/>
</dbReference>
<sequence length="211" mass="23472">MENAAEYQKLKRSMDEAQGSREGHPKSTNDISTVVYSAEGEDLTINCEVECKSSGQRDQSGRVVEFLFSCIALFLGLGNVWRFPFIALENGGGAFLIPYVIVFLLIGMPVYYLEVIIGQFFSSGCIKAFDMVAIMKGIFHRFGYHLLFLYYCLVEWGSCCVGTGETTVNDTSIGQGVFSAELFFTQSVLREPETLKDNGLGTPNWDLVLFI</sequence>
<dbReference type="Proteomes" id="UP001059596">
    <property type="component" value="Unassembled WGS sequence"/>
</dbReference>
<evidence type="ECO:0000256" key="17">
    <source>
        <dbReference type="SAM" id="Phobius"/>
    </source>
</evidence>
<proteinExistence type="inferred from homology"/>
<comment type="function">
    <text evidence="13">Unusual broad substrate spectrum amino acid:sodium cotransporter that promotes absorption of the D isomers of essential amino acids. Neutral amino acids are the preferred substrates, especially methionine and phenylalanine.</text>
</comment>
<dbReference type="Pfam" id="PF00209">
    <property type="entry name" value="SNF"/>
    <property type="match status" value="1"/>
</dbReference>
<dbReference type="PANTHER" id="PTHR11616">
    <property type="entry name" value="SODIUM/CHLORIDE DEPENDENT TRANSPORTER"/>
    <property type="match status" value="1"/>
</dbReference>
<evidence type="ECO:0000256" key="14">
    <source>
        <dbReference type="PIRSR" id="PIRSR600175-1"/>
    </source>
</evidence>
<name>A0A9P9YA29_9MUSC</name>
<evidence type="ECO:0000256" key="9">
    <source>
        <dbReference type="ARBA" id="ARBA00023065"/>
    </source>
</evidence>
<evidence type="ECO:0000256" key="15">
    <source>
        <dbReference type="RuleBase" id="RU003732"/>
    </source>
</evidence>
<dbReference type="GO" id="GO:0046872">
    <property type="term" value="F:metal ion binding"/>
    <property type="evidence" value="ECO:0007669"/>
    <property type="project" value="UniProtKB-KW"/>
</dbReference>
<evidence type="ECO:0000313" key="18">
    <source>
        <dbReference type="EMBL" id="KAI8033163.1"/>
    </source>
</evidence>
<dbReference type="AlphaFoldDB" id="A0A9P9YA29"/>
<keyword evidence="6" id="KW-0029">Amino-acid transport</keyword>
<keyword evidence="11" id="KW-0325">Glycoprotein</keyword>
<comment type="similarity">
    <text evidence="2 15">Belongs to the sodium:neurotransmitter symporter (SNF) (TC 2.A.22) family.</text>
</comment>
<dbReference type="GO" id="GO:0005886">
    <property type="term" value="C:plasma membrane"/>
    <property type="evidence" value="ECO:0007669"/>
    <property type="project" value="TreeGrafter"/>
</dbReference>
<keyword evidence="12" id="KW-0739">Sodium transport</keyword>
<dbReference type="GO" id="GO:0005283">
    <property type="term" value="F:amino acid:sodium symporter activity"/>
    <property type="evidence" value="ECO:0007669"/>
    <property type="project" value="TreeGrafter"/>
</dbReference>
<organism evidence="18 19">
    <name type="scientific">Drosophila gunungcola</name>
    <name type="common">fruit fly</name>
    <dbReference type="NCBI Taxonomy" id="103775"/>
    <lineage>
        <taxon>Eukaryota</taxon>
        <taxon>Metazoa</taxon>
        <taxon>Ecdysozoa</taxon>
        <taxon>Arthropoda</taxon>
        <taxon>Hexapoda</taxon>
        <taxon>Insecta</taxon>
        <taxon>Pterygota</taxon>
        <taxon>Neoptera</taxon>
        <taxon>Endopterygota</taxon>
        <taxon>Diptera</taxon>
        <taxon>Brachycera</taxon>
        <taxon>Muscomorpha</taxon>
        <taxon>Ephydroidea</taxon>
        <taxon>Drosophilidae</taxon>
        <taxon>Drosophila</taxon>
        <taxon>Sophophora</taxon>
    </lineage>
</organism>
<dbReference type="InterPro" id="IPR037272">
    <property type="entry name" value="SNS_sf"/>
</dbReference>
<dbReference type="PANTHER" id="PTHR11616:SF321">
    <property type="entry name" value="SODIUM-DEPENDENT NUTRIENT AMINO ACID TRANSPORTER 1-RELATED"/>
    <property type="match status" value="1"/>
</dbReference>
<keyword evidence="9" id="KW-0406">Ion transport</keyword>